<evidence type="ECO:0000256" key="1">
    <source>
        <dbReference type="RuleBase" id="RU004508"/>
    </source>
</evidence>
<organism evidence="2 3">
    <name type="scientific">Candidatus Yanofskybacteria bacterium RIFCSPHIGHO2_02_FULL_43_22</name>
    <dbReference type="NCBI Taxonomy" id="1802681"/>
    <lineage>
        <taxon>Bacteria</taxon>
        <taxon>Candidatus Yanofskyibacteriota</taxon>
    </lineage>
</organism>
<dbReference type="Gene3D" id="3.40.640.10">
    <property type="entry name" value="Type I PLP-dependent aspartate aminotransferase-like (Major domain)"/>
    <property type="match status" value="1"/>
</dbReference>
<dbReference type="Pfam" id="PF01041">
    <property type="entry name" value="DegT_DnrJ_EryC1"/>
    <property type="match status" value="1"/>
</dbReference>
<dbReference type="InterPro" id="IPR015421">
    <property type="entry name" value="PyrdxlP-dep_Trfase_major"/>
</dbReference>
<evidence type="ECO:0000313" key="3">
    <source>
        <dbReference type="Proteomes" id="UP000176581"/>
    </source>
</evidence>
<dbReference type="GO" id="GO:0008483">
    <property type="term" value="F:transaminase activity"/>
    <property type="evidence" value="ECO:0007669"/>
    <property type="project" value="TreeGrafter"/>
</dbReference>
<dbReference type="EMBL" id="MGJV01000024">
    <property type="protein sequence ID" value="OGN14605.1"/>
    <property type="molecule type" value="Genomic_DNA"/>
</dbReference>
<comment type="similarity">
    <text evidence="1">Belongs to the DegT/DnrJ/EryC1 family.</text>
</comment>
<gene>
    <name evidence="2" type="ORF">A3J47_02990</name>
</gene>
<dbReference type="GO" id="GO:0000271">
    <property type="term" value="P:polysaccharide biosynthetic process"/>
    <property type="evidence" value="ECO:0007669"/>
    <property type="project" value="TreeGrafter"/>
</dbReference>
<dbReference type="AlphaFoldDB" id="A0A1F8FNC7"/>
<accession>A0A1F8FNC7</accession>
<dbReference type="Proteomes" id="UP000176581">
    <property type="component" value="Unassembled WGS sequence"/>
</dbReference>
<dbReference type="PANTHER" id="PTHR30244">
    <property type="entry name" value="TRANSAMINASE"/>
    <property type="match status" value="1"/>
</dbReference>
<evidence type="ECO:0000313" key="2">
    <source>
        <dbReference type="EMBL" id="OGN14605.1"/>
    </source>
</evidence>
<dbReference type="InterPro" id="IPR000653">
    <property type="entry name" value="DegT/StrS_aminotransferase"/>
</dbReference>
<dbReference type="InterPro" id="IPR015422">
    <property type="entry name" value="PyrdxlP-dep_Trfase_small"/>
</dbReference>
<name>A0A1F8FNC7_9BACT</name>
<keyword evidence="1" id="KW-0663">Pyridoxal phosphate</keyword>
<dbReference type="PIRSF" id="PIRSF000390">
    <property type="entry name" value="PLP_StrS"/>
    <property type="match status" value="1"/>
</dbReference>
<reference evidence="2 3" key="1">
    <citation type="journal article" date="2016" name="Nat. Commun.">
        <title>Thousands of microbial genomes shed light on interconnected biogeochemical processes in an aquifer system.</title>
        <authorList>
            <person name="Anantharaman K."/>
            <person name="Brown C.T."/>
            <person name="Hug L.A."/>
            <person name="Sharon I."/>
            <person name="Castelle C.J."/>
            <person name="Probst A.J."/>
            <person name="Thomas B.C."/>
            <person name="Singh A."/>
            <person name="Wilkins M.J."/>
            <person name="Karaoz U."/>
            <person name="Brodie E.L."/>
            <person name="Williams K.H."/>
            <person name="Hubbard S.S."/>
            <person name="Banfield J.F."/>
        </authorList>
    </citation>
    <scope>NUCLEOTIDE SEQUENCE [LARGE SCALE GENOMIC DNA]</scope>
</reference>
<dbReference type="SUPFAM" id="SSF53383">
    <property type="entry name" value="PLP-dependent transferases"/>
    <property type="match status" value="1"/>
</dbReference>
<dbReference type="InterPro" id="IPR015424">
    <property type="entry name" value="PyrdxlP-dep_Trfase"/>
</dbReference>
<evidence type="ECO:0008006" key="4">
    <source>
        <dbReference type="Google" id="ProtNLM"/>
    </source>
</evidence>
<comment type="caution">
    <text evidence="2">The sequence shown here is derived from an EMBL/GenBank/DDBJ whole genome shotgun (WGS) entry which is preliminary data.</text>
</comment>
<protein>
    <recommendedName>
        <fullName evidence="4">Aminotransferase DegT</fullName>
    </recommendedName>
</protein>
<proteinExistence type="inferred from homology"/>
<dbReference type="PANTHER" id="PTHR30244:SF34">
    <property type="entry name" value="DTDP-4-AMINO-4,6-DIDEOXYGALACTOSE TRANSAMINASE"/>
    <property type="match status" value="1"/>
</dbReference>
<dbReference type="GO" id="GO:0030170">
    <property type="term" value="F:pyridoxal phosphate binding"/>
    <property type="evidence" value="ECO:0007669"/>
    <property type="project" value="TreeGrafter"/>
</dbReference>
<dbReference type="Gene3D" id="3.90.1150.10">
    <property type="entry name" value="Aspartate Aminotransferase, domain 1"/>
    <property type="match status" value="1"/>
</dbReference>
<sequence length="399" mass="45607">MTNYKYPLAADTITREDLRALANWLTSNPPPRLTMGPLTKLYEERCCSWLGRKYSVSCNSGSSANLLMYYALLRSGRLKNKKIIVPSAAWVTTVAPAIQLGFEPIMCDADHDTWGLNRKHLRQLLEEHRPGTVILVQVLGVPHNMDDLMELKRKYDFLLLEDACAAMGSSYHGQKVGTFGDMASMSTYYGHQFSTVEGGLVSTDDKELYNMLLMLRSHGWVAHLDSETKLELLKKYEVEDIGTNFVFCEPGFNFRLTDLQAFIGLRQLDRMDWLVEKRFENHQLYKKLLSGWFMTQAYDDKTTVCSIHFCALAVDHKERSVIVKALEGAGIETRPFTSGNQGLQPYWFREYGKFSASMADKLYRCGFFLPNHPYLQKEDIEHICSVAIKATLEHYKGDK</sequence>